<reference evidence="1" key="1">
    <citation type="submission" date="2020-04" db="EMBL/GenBank/DDBJ databases">
        <authorList>
            <person name="Chiriac C."/>
            <person name="Salcher M."/>
            <person name="Ghai R."/>
            <person name="Kavagutti S V."/>
        </authorList>
    </citation>
    <scope>NUCLEOTIDE SEQUENCE</scope>
</reference>
<protein>
    <submittedName>
        <fullName evidence="1">Uncharacterized protein</fullName>
    </submittedName>
</protein>
<gene>
    <name evidence="1" type="ORF">UFOVP460_25</name>
</gene>
<name>A0A6J5MGL6_9CAUD</name>
<dbReference type="EMBL" id="LR796434">
    <property type="protein sequence ID" value="CAB4144250.1"/>
    <property type="molecule type" value="Genomic_DNA"/>
</dbReference>
<proteinExistence type="predicted"/>
<evidence type="ECO:0000313" key="1">
    <source>
        <dbReference type="EMBL" id="CAB4144250.1"/>
    </source>
</evidence>
<accession>A0A6J5MGL6</accession>
<sequence length="76" mass="8612">MIDPNEINRLGFDAWASNKIVDAVENTSFCMQGEGFISYETPDVNIRIDWTPHGYTAALRAYTHDGWKETGAAFKR</sequence>
<organism evidence="1">
    <name type="scientific">uncultured Caudovirales phage</name>
    <dbReference type="NCBI Taxonomy" id="2100421"/>
    <lineage>
        <taxon>Viruses</taxon>
        <taxon>Duplodnaviria</taxon>
        <taxon>Heunggongvirae</taxon>
        <taxon>Uroviricota</taxon>
        <taxon>Caudoviricetes</taxon>
        <taxon>Peduoviridae</taxon>
        <taxon>Maltschvirus</taxon>
        <taxon>Maltschvirus maltsch</taxon>
    </lineage>
</organism>